<proteinExistence type="predicted"/>
<name>A0A1S6QII1_9LACO</name>
<gene>
    <name evidence="1" type="ORF">PL11_005475</name>
</gene>
<dbReference type="InterPro" id="IPR009057">
    <property type="entry name" value="Homeodomain-like_sf"/>
</dbReference>
<dbReference type="AlphaFoldDB" id="A0A1S6QII1"/>
<dbReference type="PANTHER" id="PTHR43479">
    <property type="entry name" value="ACREF/ENVCD OPERON REPRESSOR-RELATED"/>
    <property type="match status" value="1"/>
</dbReference>
<accession>A0A1S6QII1</accession>
<evidence type="ECO:0000313" key="1">
    <source>
        <dbReference type="EMBL" id="AQW21420.1"/>
    </source>
</evidence>
<dbReference type="SUPFAM" id="SSF46689">
    <property type="entry name" value="Homeodomain-like"/>
    <property type="match status" value="1"/>
</dbReference>
<protein>
    <submittedName>
        <fullName evidence="1">Uncharacterized protein</fullName>
    </submittedName>
</protein>
<dbReference type="KEGG" id="lcu:PL11_005475"/>
<dbReference type="Gene3D" id="1.10.357.10">
    <property type="entry name" value="Tetracycline Repressor, domain 2"/>
    <property type="match status" value="1"/>
</dbReference>
<dbReference type="EMBL" id="CP018906">
    <property type="protein sequence ID" value="AQW21420.1"/>
    <property type="molecule type" value="Genomic_DNA"/>
</dbReference>
<sequence>MRRQTILDPRVIRTKNALRKALFQLLKNHLVEDITVSGLCRQANINRRTFYLHYDNVLEVFSEYEDDLKFQIRQTLLAPIHDAPALVATFNQIFEDNLIGFTYICSNHRQYILLQELENLLYDTLMSGISNQTDQSRVIMRYSCNGIINIYIYWVNHQDAYTFESMTKSLTKLVNNSFTLLNMQ</sequence>
<dbReference type="RefSeq" id="WP_052127820.1">
    <property type="nucleotide sequence ID" value="NZ_CP018906.1"/>
</dbReference>
<dbReference type="PANTHER" id="PTHR43479:SF7">
    <property type="entry name" value="TETR-FAMILY TRANSCRIPTIONAL REGULATOR"/>
    <property type="match status" value="1"/>
</dbReference>
<evidence type="ECO:0000313" key="2">
    <source>
        <dbReference type="Proteomes" id="UP000030361"/>
    </source>
</evidence>
<organism evidence="1 2">
    <name type="scientific">Lentilactobacillus curieae</name>
    <dbReference type="NCBI Taxonomy" id="1138822"/>
    <lineage>
        <taxon>Bacteria</taxon>
        <taxon>Bacillati</taxon>
        <taxon>Bacillota</taxon>
        <taxon>Bacilli</taxon>
        <taxon>Lactobacillales</taxon>
        <taxon>Lactobacillaceae</taxon>
        <taxon>Lentilactobacillus</taxon>
    </lineage>
</organism>
<reference evidence="1 2" key="1">
    <citation type="journal article" date="2015" name="Genome Announc.">
        <title>Genome Sequence of Lactobacillus curieae CCTCC M 2011381T, a Novel Producer of Gamma-aminobutyric Acid.</title>
        <authorList>
            <person name="Wang Y."/>
            <person name="Wang Y."/>
            <person name="Lang C."/>
            <person name="Wei D."/>
            <person name="Xu P."/>
            <person name="Xie J."/>
        </authorList>
    </citation>
    <scope>NUCLEOTIDE SEQUENCE [LARGE SCALE GENOMIC DNA]</scope>
    <source>
        <strain evidence="1 2">CCTCC M 2011381</strain>
    </source>
</reference>
<dbReference type="InterPro" id="IPR050624">
    <property type="entry name" value="HTH-type_Tx_Regulator"/>
</dbReference>
<keyword evidence="2" id="KW-1185">Reference proteome</keyword>
<dbReference type="Proteomes" id="UP000030361">
    <property type="component" value="Chromosome"/>
</dbReference>